<organism evidence="3 4">
    <name type="scientific">Hasllibacter halocynthiae</name>
    <dbReference type="NCBI Taxonomy" id="595589"/>
    <lineage>
        <taxon>Bacteria</taxon>
        <taxon>Pseudomonadati</taxon>
        <taxon>Pseudomonadota</taxon>
        <taxon>Alphaproteobacteria</taxon>
        <taxon>Rhodobacterales</taxon>
        <taxon>Roseobacteraceae</taxon>
        <taxon>Hasllibacter</taxon>
    </lineage>
</organism>
<proteinExistence type="predicted"/>
<name>A0A2T0X922_9RHOB</name>
<dbReference type="SUPFAM" id="SSF51735">
    <property type="entry name" value="NAD(P)-binding Rossmann-fold domains"/>
    <property type="match status" value="1"/>
</dbReference>
<dbReference type="PANTHER" id="PTHR43593">
    <property type="match status" value="1"/>
</dbReference>
<evidence type="ECO:0000313" key="3">
    <source>
        <dbReference type="EMBL" id="PRY95451.1"/>
    </source>
</evidence>
<dbReference type="InterPro" id="IPR050424">
    <property type="entry name" value="Gfo-Idh-MocA_inositol_DH"/>
</dbReference>
<dbReference type="Gene3D" id="3.30.360.10">
    <property type="entry name" value="Dihydrodipicolinate Reductase, domain 2"/>
    <property type="match status" value="1"/>
</dbReference>
<comment type="caution">
    <text evidence="3">The sequence shown here is derived from an EMBL/GenBank/DDBJ whole genome shotgun (WGS) entry which is preliminary data.</text>
</comment>
<protein>
    <submittedName>
        <fullName evidence="3">Putative dehydrogenase</fullName>
    </submittedName>
</protein>
<dbReference type="InterPro" id="IPR036291">
    <property type="entry name" value="NAD(P)-bd_dom_sf"/>
</dbReference>
<dbReference type="InterPro" id="IPR004104">
    <property type="entry name" value="Gfo/Idh/MocA-like_OxRdtase_C"/>
</dbReference>
<dbReference type="Pfam" id="PF02894">
    <property type="entry name" value="GFO_IDH_MocA_C"/>
    <property type="match status" value="1"/>
</dbReference>
<sequence>MTLRYGILGTGMMGQEHIRNIALLDDAETVAFVETDEGMAAGARGLLPAARRCASLDEMLPGIDALVVATPNDLHAAQLAEVAARRPLPILMEKPLYTDPADADAVARLAEGYPAPIWVAMEYRYMPPVAAFLGRVGGATGGIRMLSVREHRFPFLDKVGRWNRSNARSGGTLVEKCCHFFDLMRLILRDDPVRVMASAGQDVNRLGEADVWDNAYVIVDFRGGARAMLELCMFAEGSKFQERLAAFGPKGMLEAKVVGPGRFWPERLGKPPVPVLTESPREPRGPVKRKVPVPEDLLEAGDHNGATFYQHQRFARAALGKGPVEVTARDGAWAVRMGHAAQESARTGRAVVL</sequence>
<accession>A0A2T0X922</accession>
<gene>
    <name evidence="3" type="ORF">BCF33_1071</name>
</gene>
<reference evidence="3 4" key="1">
    <citation type="submission" date="2018-03" db="EMBL/GenBank/DDBJ databases">
        <title>Genomic Encyclopedia of Archaeal and Bacterial Type Strains, Phase II (KMG-II): from individual species to whole genera.</title>
        <authorList>
            <person name="Goeker M."/>
        </authorList>
    </citation>
    <scope>NUCLEOTIDE SEQUENCE [LARGE SCALE GENOMIC DNA]</scope>
    <source>
        <strain evidence="3 4">DSM 29318</strain>
    </source>
</reference>
<dbReference type="GO" id="GO:0000166">
    <property type="term" value="F:nucleotide binding"/>
    <property type="evidence" value="ECO:0007669"/>
    <property type="project" value="InterPro"/>
</dbReference>
<keyword evidence="4" id="KW-1185">Reference proteome</keyword>
<dbReference type="Pfam" id="PF01408">
    <property type="entry name" value="GFO_IDH_MocA"/>
    <property type="match status" value="1"/>
</dbReference>
<feature type="domain" description="Gfo/Idh/MocA-like oxidoreductase N-terminal" evidence="1">
    <location>
        <begin position="3"/>
        <end position="119"/>
    </location>
</feature>
<feature type="domain" description="Gfo/Idh/MocA-like oxidoreductase C-terminal" evidence="2">
    <location>
        <begin position="141"/>
        <end position="351"/>
    </location>
</feature>
<evidence type="ECO:0000313" key="4">
    <source>
        <dbReference type="Proteomes" id="UP000238801"/>
    </source>
</evidence>
<dbReference type="SUPFAM" id="SSF55347">
    <property type="entry name" value="Glyceraldehyde-3-phosphate dehydrogenase-like, C-terminal domain"/>
    <property type="match status" value="1"/>
</dbReference>
<dbReference type="PANTHER" id="PTHR43593:SF1">
    <property type="entry name" value="INOSITOL 2-DEHYDROGENASE"/>
    <property type="match status" value="1"/>
</dbReference>
<evidence type="ECO:0000259" key="2">
    <source>
        <dbReference type="Pfam" id="PF02894"/>
    </source>
</evidence>
<dbReference type="AlphaFoldDB" id="A0A2T0X922"/>
<dbReference type="EMBL" id="PVTT01000001">
    <property type="protein sequence ID" value="PRY95451.1"/>
    <property type="molecule type" value="Genomic_DNA"/>
</dbReference>
<dbReference type="Gene3D" id="3.40.50.720">
    <property type="entry name" value="NAD(P)-binding Rossmann-like Domain"/>
    <property type="match status" value="1"/>
</dbReference>
<dbReference type="RefSeq" id="WP_106159825.1">
    <property type="nucleotide sequence ID" value="NZ_PVTT01000001.1"/>
</dbReference>
<dbReference type="Proteomes" id="UP000238801">
    <property type="component" value="Unassembled WGS sequence"/>
</dbReference>
<dbReference type="InterPro" id="IPR000683">
    <property type="entry name" value="Gfo/Idh/MocA-like_OxRdtase_N"/>
</dbReference>
<dbReference type="OrthoDB" id="9815825at2"/>
<evidence type="ECO:0000259" key="1">
    <source>
        <dbReference type="Pfam" id="PF01408"/>
    </source>
</evidence>